<dbReference type="Proteomes" id="UP000054477">
    <property type="component" value="Unassembled WGS sequence"/>
</dbReference>
<accession>A0A0C9X4F6</accession>
<feature type="transmembrane region" description="Helical" evidence="1">
    <location>
        <begin position="323"/>
        <end position="343"/>
    </location>
</feature>
<dbReference type="STRING" id="1095629.A0A0C9X4F6"/>
<name>A0A0C9X4F6_9AGAR</name>
<keyword evidence="1" id="KW-1133">Transmembrane helix</keyword>
<feature type="transmembrane region" description="Helical" evidence="1">
    <location>
        <begin position="286"/>
        <end position="303"/>
    </location>
</feature>
<feature type="transmembrane region" description="Helical" evidence="1">
    <location>
        <begin position="209"/>
        <end position="228"/>
    </location>
</feature>
<protein>
    <recommendedName>
        <fullName evidence="4">EamA domain-containing protein</fullName>
    </recommendedName>
</protein>
<feature type="transmembrane region" description="Helical" evidence="1">
    <location>
        <begin position="376"/>
        <end position="397"/>
    </location>
</feature>
<reference evidence="3" key="2">
    <citation type="submission" date="2015-01" db="EMBL/GenBank/DDBJ databases">
        <title>Evolutionary Origins and Diversification of the Mycorrhizal Mutualists.</title>
        <authorList>
            <consortium name="DOE Joint Genome Institute"/>
            <consortium name="Mycorrhizal Genomics Consortium"/>
            <person name="Kohler A."/>
            <person name="Kuo A."/>
            <person name="Nagy L.G."/>
            <person name="Floudas D."/>
            <person name="Copeland A."/>
            <person name="Barry K.W."/>
            <person name="Cichocki N."/>
            <person name="Veneault-Fourrey C."/>
            <person name="LaButti K."/>
            <person name="Lindquist E.A."/>
            <person name="Lipzen A."/>
            <person name="Lundell T."/>
            <person name="Morin E."/>
            <person name="Murat C."/>
            <person name="Riley R."/>
            <person name="Ohm R."/>
            <person name="Sun H."/>
            <person name="Tunlid A."/>
            <person name="Henrissat B."/>
            <person name="Grigoriev I.V."/>
            <person name="Hibbett D.S."/>
            <person name="Martin F."/>
        </authorList>
    </citation>
    <scope>NUCLEOTIDE SEQUENCE [LARGE SCALE GENOMIC DNA]</scope>
    <source>
        <strain evidence="3">LaAM-08-1</strain>
    </source>
</reference>
<dbReference type="HOGENOM" id="CLU_025401_1_0_1"/>
<dbReference type="EMBL" id="KN838550">
    <property type="protein sequence ID" value="KIK07015.1"/>
    <property type="molecule type" value="Genomic_DNA"/>
</dbReference>
<reference evidence="2 3" key="1">
    <citation type="submission" date="2014-04" db="EMBL/GenBank/DDBJ databases">
        <authorList>
            <consortium name="DOE Joint Genome Institute"/>
            <person name="Kuo A."/>
            <person name="Kohler A."/>
            <person name="Nagy L.G."/>
            <person name="Floudas D."/>
            <person name="Copeland A."/>
            <person name="Barry K.W."/>
            <person name="Cichocki N."/>
            <person name="Veneault-Fourrey C."/>
            <person name="LaButti K."/>
            <person name="Lindquist E.A."/>
            <person name="Lipzen A."/>
            <person name="Lundell T."/>
            <person name="Morin E."/>
            <person name="Murat C."/>
            <person name="Sun H."/>
            <person name="Tunlid A."/>
            <person name="Henrissat B."/>
            <person name="Grigoriev I.V."/>
            <person name="Hibbett D.S."/>
            <person name="Martin F."/>
            <person name="Nordberg H.P."/>
            <person name="Cantor M.N."/>
            <person name="Hua S.X."/>
        </authorList>
    </citation>
    <scope>NUCLEOTIDE SEQUENCE [LARGE SCALE GENOMIC DNA]</scope>
    <source>
        <strain evidence="2 3">LaAM-08-1</strain>
    </source>
</reference>
<organism evidence="2 3">
    <name type="scientific">Laccaria amethystina LaAM-08-1</name>
    <dbReference type="NCBI Taxonomy" id="1095629"/>
    <lineage>
        <taxon>Eukaryota</taxon>
        <taxon>Fungi</taxon>
        <taxon>Dikarya</taxon>
        <taxon>Basidiomycota</taxon>
        <taxon>Agaricomycotina</taxon>
        <taxon>Agaricomycetes</taxon>
        <taxon>Agaricomycetidae</taxon>
        <taxon>Agaricales</taxon>
        <taxon>Agaricineae</taxon>
        <taxon>Hydnangiaceae</taxon>
        <taxon>Laccaria</taxon>
    </lineage>
</organism>
<feature type="transmembrane region" description="Helical" evidence="1">
    <location>
        <begin position="141"/>
        <end position="158"/>
    </location>
</feature>
<dbReference type="OrthoDB" id="10062838at2759"/>
<feature type="transmembrane region" description="Helical" evidence="1">
    <location>
        <begin position="350"/>
        <end position="370"/>
    </location>
</feature>
<sequence length="404" mass="43871">MLSRPQSLETPRIGGKLAFFIFVLTLLAFVIESQLTQYVQTTLRYRQPFFIFYLVHSAFAIIFPIHLLYLITTTKYSATSILEGLGIAISSHLSSREASSTLRFPYAKFLRLILAMTLGITVPALLWFAAVSLAPVSDVTAIWNTNAFFAYLISVKLFKLEWESRRLFAVLLATLGVIVVVYGGSTSLGDDTASVTGSGFVSMRSFKPSAPLVGNLLTLIASFGYGLYQVLYKIYVALPSDPEVTSDILYERILDEQTDVGHYNVPNEVTADHSLFPPPFGLHPNLLTSAVGFTTLILLWMPIPILNATGAETFRLPPNGMTVLTIGGIALSGVVFNAGFMILLGIWGPIITSVGNLLTIVLVLISDVIFGSGLDALTVCSLLGCGVIVIAFGVLAYDMFKTRA</sequence>
<evidence type="ECO:0000256" key="1">
    <source>
        <dbReference type="SAM" id="Phobius"/>
    </source>
</evidence>
<feature type="transmembrane region" description="Helical" evidence="1">
    <location>
        <begin position="167"/>
        <end position="189"/>
    </location>
</feature>
<feature type="transmembrane region" description="Helical" evidence="1">
    <location>
        <begin position="49"/>
        <end position="71"/>
    </location>
</feature>
<evidence type="ECO:0000313" key="3">
    <source>
        <dbReference type="Proteomes" id="UP000054477"/>
    </source>
</evidence>
<proteinExistence type="predicted"/>
<dbReference type="PANTHER" id="PTHR19346">
    <property type="entry name" value="SUGAR PHOSPHATE TRANSPORTER DOMAIN-CONTAINING PROTEIN"/>
    <property type="match status" value="1"/>
</dbReference>
<gene>
    <name evidence="2" type="ORF">K443DRAFT_129579</name>
</gene>
<keyword evidence="3" id="KW-1185">Reference proteome</keyword>
<dbReference type="InterPro" id="IPR026505">
    <property type="entry name" value="Solute_c_fam_35_mem_F3/F4"/>
</dbReference>
<evidence type="ECO:0008006" key="4">
    <source>
        <dbReference type="Google" id="ProtNLM"/>
    </source>
</evidence>
<keyword evidence="1" id="KW-0472">Membrane</keyword>
<feature type="transmembrane region" description="Helical" evidence="1">
    <location>
        <begin position="109"/>
        <end position="129"/>
    </location>
</feature>
<evidence type="ECO:0000313" key="2">
    <source>
        <dbReference type="EMBL" id="KIK07015.1"/>
    </source>
</evidence>
<dbReference type="PANTHER" id="PTHR19346:SF4">
    <property type="entry name" value="SUGAR PHOSPHATE TRANSPORTER DOMAIN-CONTAINING PROTEIN"/>
    <property type="match status" value="1"/>
</dbReference>
<dbReference type="AlphaFoldDB" id="A0A0C9X4F6"/>
<keyword evidence="1" id="KW-0812">Transmembrane</keyword>